<dbReference type="EMBL" id="AKWZ02000002">
    <property type="protein sequence ID" value="EPG75994.1"/>
    <property type="molecule type" value="Genomic_DNA"/>
</dbReference>
<organism evidence="1 2">
    <name type="scientific">Leptospira fainei serovar Hurstbridge str. BUT 6</name>
    <dbReference type="NCBI Taxonomy" id="1193011"/>
    <lineage>
        <taxon>Bacteria</taxon>
        <taxon>Pseudomonadati</taxon>
        <taxon>Spirochaetota</taxon>
        <taxon>Spirochaetia</taxon>
        <taxon>Leptospirales</taxon>
        <taxon>Leptospiraceae</taxon>
        <taxon>Leptospira</taxon>
    </lineage>
</organism>
<reference evidence="1" key="1">
    <citation type="submission" date="2013-04" db="EMBL/GenBank/DDBJ databases">
        <authorList>
            <person name="Harkins D.M."/>
            <person name="Durkin A.S."/>
            <person name="Selengut J.D."/>
            <person name="Sanka R."/>
            <person name="DePew J."/>
            <person name="Purushe J."/>
            <person name="Ahmed A."/>
            <person name="van der Linden H."/>
            <person name="Goris M.G.A."/>
            <person name="Hartskeerl R.A."/>
            <person name="Vinetz J.M."/>
            <person name="Sutton G.G."/>
            <person name="Nelson W.C."/>
            <person name="Fouts D.E."/>
        </authorList>
    </citation>
    <scope>NUCLEOTIDE SEQUENCE [LARGE SCALE GENOMIC DNA]</scope>
    <source>
        <strain evidence="1">BUT 6</strain>
    </source>
</reference>
<evidence type="ECO:0000313" key="2">
    <source>
        <dbReference type="Proteomes" id="UP000014540"/>
    </source>
</evidence>
<evidence type="ECO:0000313" key="1">
    <source>
        <dbReference type="EMBL" id="EPG75994.1"/>
    </source>
</evidence>
<evidence type="ECO:0008006" key="3">
    <source>
        <dbReference type="Google" id="ProtNLM"/>
    </source>
</evidence>
<dbReference type="AlphaFoldDB" id="S3V5T7"/>
<accession>S3V5T7</accession>
<gene>
    <name evidence="1" type="ORF">LEP1GSC058_0505</name>
</gene>
<dbReference type="STRING" id="1193011.LEP1GSC058_0505"/>
<dbReference type="NCBIfam" id="NF047802">
    <property type="entry name" value="LIC11661_lipo"/>
    <property type="match status" value="1"/>
</dbReference>
<proteinExistence type="predicted"/>
<keyword evidence="2" id="KW-1185">Reference proteome</keyword>
<sequence>MNKNTVTIRSAILPLLCLFVAITDCSRNYSNTPIVTAPPTIIAITPIATGYEIRLRAGNAEFLFNGYTLFSGSTSFSSRNPSNFSQGVPCQLPLNLIPNQPIEYSIEVSPTAGPLAPVPSGSSQNANRVCKIVTTISSGQYITLRSSVIALNLVGGTAKDVFVFSLPSNTVVVP</sequence>
<comment type="caution">
    <text evidence="1">The sequence shown here is derived from an EMBL/GenBank/DDBJ whole genome shotgun (WGS) entry which is preliminary data.</text>
</comment>
<name>S3V5T7_9LEPT</name>
<dbReference type="OrthoDB" id="342876at2"/>
<dbReference type="RefSeq" id="WP_016548105.1">
    <property type="nucleotide sequence ID" value="NZ_AKWZ02000002.1"/>
</dbReference>
<protein>
    <recommendedName>
        <fullName evidence="3">Lipoprotein</fullName>
    </recommendedName>
</protein>
<dbReference type="Proteomes" id="UP000014540">
    <property type="component" value="Unassembled WGS sequence"/>
</dbReference>